<keyword evidence="9" id="KW-0325">Glycoprotein</keyword>
<keyword evidence="2" id="KW-1003">Cell membrane</keyword>
<dbReference type="SUPFAM" id="SSF48726">
    <property type="entry name" value="Immunoglobulin"/>
    <property type="match status" value="1"/>
</dbReference>
<dbReference type="FunFam" id="2.60.40.10:FF:000142">
    <property type="entry name" value="V-set domain-containing T-cell activation inhibitor 1"/>
    <property type="match status" value="1"/>
</dbReference>
<protein>
    <submittedName>
        <fullName evidence="15">Myelin-oligodendrocyte glycoprotein-like isoform X1</fullName>
    </submittedName>
</protein>
<feature type="signal peptide" evidence="12">
    <location>
        <begin position="1"/>
        <end position="20"/>
    </location>
</feature>
<evidence type="ECO:0000256" key="6">
    <source>
        <dbReference type="ARBA" id="ARBA00023136"/>
    </source>
</evidence>
<feature type="transmembrane region" description="Helical" evidence="11">
    <location>
        <begin position="160"/>
        <end position="181"/>
    </location>
</feature>
<dbReference type="GO" id="GO:0009897">
    <property type="term" value="C:external side of plasma membrane"/>
    <property type="evidence" value="ECO:0007669"/>
    <property type="project" value="TreeGrafter"/>
</dbReference>
<feature type="chain" id="PRO_5027580262" evidence="12">
    <location>
        <begin position="21"/>
        <end position="211"/>
    </location>
</feature>
<dbReference type="SMART" id="SM00409">
    <property type="entry name" value="IG"/>
    <property type="match status" value="1"/>
</dbReference>
<dbReference type="PANTHER" id="PTHR25466:SF14">
    <property type="entry name" value="BUTYROPHILIN SUBFAMILY 2 MEMBER A2-LIKE-RELATED"/>
    <property type="match status" value="1"/>
</dbReference>
<dbReference type="PROSITE" id="PS50835">
    <property type="entry name" value="IG_LIKE"/>
    <property type="match status" value="1"/>
</dbReference>
<evidence type="ECO:0000256" key="8">
    <source>
        <dbReference type="ARBA" id="ARBA00023170"/>
    </source>
</evidence>
<dbReference type="GO" id="GO:0042130">
    <property type="term" value="P:negative regulation of T cell proliferation"/>
    <property type="evidence" value="ECO:0007669"/>
    <property type="project" value="TreeGrafter"/>
</dbReference>
<feature type="domain" description="Ig-like" evidence="13">
    <location>
        <begin position="37"/>
        <end position="130"/>
    </location>
</feature>
<evidence type="ECO:0000256" key="12">
    <source>
        <dbReference type="SAM" id="SignalP"/>
    </source>
</evidence>
<dbReference type="Gene3D" id="2.60.40.10">
    <property type="entry name" value="Immunoglobulins"/>
    <property type="match status" value="1"/>
</dbReference>
<evidence type="ECO:0000256" key="7">
    <source>
        <dbReference type="ARBA" id="ARBA00023157"/>
    </source>
</evidence>
<dbReference type="GO" id="GO:0042102">
    <property type="term" value="P:positive regulation of T cell proliferation"/>
    <property type="evidence" value="ECO:0007669"/>
    <property type="project" value="TreeGrafter"/>
</dbReference>
<name>A0A6P6M5W2_CARAU</name>
<keyword evidence="14" id="KW-1185">Reference proteome</keyword>
<dbReference type="PANTHER" id="PTHR25466">
    <property type="entry name" value="T-LYMPHOCYTE ACTIVATION ANTIGEN"/>
    <property type="match status" value="1"/>
</dbReference>
<evidence type="ECO:0000256" key="1">
    <source>
        <dbReference type="ARBA" id="ARBA00004251"/>
    </source>
</evidence>
<keyword evidence="7" id="KW-1015">Disulfide bond</keyword>
<dbReference type="InterPro" id="IPR013151">
    <property type="entry name" value="Immunoglobulin_dom"/>
</dbReference>
<evidence type="ECO:0000256" key="5">
    <source>
        <dbReference type="ARBA" id="ARBA00022989"/>
    </source>
</evidence>
<reference evidence="15" key="1">
    <citation type="submission" date="2025-08" db="UniProtKB">
        <authorList>
            <consortium name="RefSeq"/>
        </authorList>
    </citation>
    <scope>IDENTIFICATION</scope>
    <source>
        <strain evidence="15">Wakin</strain>
        <tissue evidence="15">Muscle</tissue>
    </source>
</reference>
<keyword evidence="3 11" id="KW-0812">Transmembrane</keyword>
<keyword evidence="10" id="KW-0393">Immunoglobulin domain</keyword>
<evidence type="ECO:0000256" key="11">
    <source>
        <dbReference type="SAM" id="Phobius"/>
    </source>
</evidence>
<evidence type="ECO:0000256" key="2">
    <source>
        <dbReference type="ARBA" id="ARBA00022475"/>
    </source>
</evidence>
<keyword evidence="6 11" id="KW-0472">Membrane</keyword>
<evidence type="ECO:0000259" key="13">
    <source>
        <dbReference type="PROSITE" id="PS50835"/>
    </source>
</evidence>
<evidence type="ECO:0000313" key="14">
    <source>
        <dbReference type="Proteomes" id="UP000515129"/>
    </source>
</evidence>
<evidence type="ECO:0000313" key="15">
    <source>
        <dbReference type="RefSeq" id="XP_026091949.1"/>
    </source>
</evidence>
<dbReference type="GO" id="GO:0007166">
    <property type="term" value="P:cell surface receptor signaling pathway"/>
    <property type="evidence" value="ECO:0007669"/>
    <property type="project" value="TreeGrafter"/>
</dbReference>
<dbReference type="GO" id="GO:0006955">
    <property type="term" value="P:immune response"/>
    <property type="evidence" value="ECO:0007669"/>
    <property type="project" value="TreeGrafter"/>
</dbReference>
<dbReference type="InterPro" id="IPR036179">
    <property type="entry name" value="Ig-like_dom_sf"/>
</dbReference>
<dbReference type="Proteomes" id="UP000515129">
    <property type="component" value="Chromosome 47"/>
</dbReference>
<dbReference type="AlphaFoldDB" id="A0A6P6M5W2"/>
<evidence type="ECO:0000256" key="3">
    <source>
        <dbReference type="ARBA" id="ARBA00022692"/>
    </source>
</evidence>
<sequence length="211" mass="23487">MGFISMKIAVFIFCFSCVFALLVNKVCLQVTVEGFIGGSVVLPCSSAQHDLKPRDIEVYWVYSARTNVFDIIKGKESEAGQDPRYKNRAKTFPAEYLRGNFSLKLINLTETDAGKYTCFIQHSSESNTVELILKESTVGKGNQTQTGTNPDVKTLSSYHWGYIALTVLLIIVLFIIAGFLFHYRKRLQACSFSSAMTEVQTTATAFSDSNV</sequence>
<dbReference type="Pfam" id="PF00047">
    <property type="entry name" value="ig"/>
    <property type="match status" value="1"/>
</dbReference>
<organism evidence="14 15">
    <name type="scientific">Carassius auratus</name>
    <name type="common">Goldfish</name>
    <dbReference type="NCBI Taxonomy" id="7957"/>
    <lineage>
        <taxon>Eukaryota</taxon>
        <taxon>Metazoa</taxon>
        <taxon>Chordata</taxon>
        <taxon>Craniata</taxon>
        <taxon>Vertebrata</taxon>
        <taxon>Euteleostomi</taxon>
        <taxon>Actinopterygii</taxon>
        <taxon>Neopterygii</taxon>
        <taxon>Teleostei</taxon>
        <taxon>Ostariophysi</taxon>
        <taxon>Cypriniformes</taxon>
        <taxon>Cyprinidae</taxon>
        <taxon>Cyprininae</taxon>
        <taxon>Carassius</taxon>
    </lineage>
</organism>
<dbReference type="RefSeq" id="XP_026091949.1">
    <property type="nucleotide sequence ID" value="XM_026236164.1"/>
</dbReference>
<evidence type="ECO:0000256" key="9">
    <source>
        <dbReference type="ARBA" id="ARBA00023180"/>
    </source>
</evidence>
<proteinExistence type="predicted"/>
<dbReference type="OrthoDB" id="9898017at2759"/>
<dbReference type="GO" id="GO:0071222">
    <property type="term" value="P:cellular response to lipopolysaccharide"/>
    <property type="evidence" value="ECO:0007669"/>
    <property type="project" value="TreeGrafter"/>
</dbReference>
<keyword evidence="8" id="KW-0675">Receptor</keyword>
<keyword evidence="5 11" id="KW-1133">Transmembrane helix</keyword>
<comment type="subcellular location">
    <subcellularLocation>
        <location evidence="1">Cell membrane</location>
        <topology evidence="1">Single-pass type I membrane protein</topology>
    </subcellularLocation>
</comment>
<dbReference type="GeneID" id="113065049"/>
<accession>A0A6P6M5W2</accession>
<evidence type="ECO:0000256" key="4">
    <source>
        <dbReference type="ARBA" id="ARBA00022729"/>
    </source>
</evidence>
<dbReference type="InterPro" id="IPR003599">
    <property type="entry name" value="Ig_sub"/>
</dbReference>
<dbReference type="InterPro" id="IPR007110">
    <property type="entry name" value="Ig-like_dom"/>
</dbReference>
<dbReference type="GO" id="GO:0031295">
    <property type="term" value="P:T cell costimulation"/>
    <property type="evidence" value="ECO:0007669"/>
    <property type="project" value="TreeGrafter"/>
</dbReference>
<keyword evidence="4 12" id="KW-0732">Signal</keyword>
<dbReference type="KEGG" id="caua:113065049"/>
<dbReference type="InterPro" id="IPR051713">
    <property type="entry name" value="T-cell_Activation_Regulation"/>
</dbReference>
<evidence type="ECO:0000256" key="10">
    <source>
        <dbReference type="ARBA" id="ARBA00023319"/>
    </source>
</evidence>
<gene>
    <name evidence="15" type="primary">LOC113065049</name>
</gene>
<dbReference type="InterPro" id="IPR013783">
    <property type="entry name" value="Ig-like_fold"/>
</dbReference>